<dbReference type="PANTHER" id="PTHR12788:SF10">
    <property type="entry name" value="PROTEIN-TYROSINE SULFOTRANSFERASE"/>
    <property type="match status" value="1"/>
</dbReference>
<comment type="caution">
    <text evidence="2">The sequence shown here is derived from an EMBL/GenBank/DDBJ whole genome shotgun (WGS) entry which is preliminary data.</text>
</comment>
<evidence type="ECO:0000313" key="2">
    <source>
        <dbReference type="EMBL" id="MDA0177903.1"/>
    </source>
</evidence>
<name>A0ABT4S1E8_9FLAO</name>
<keyword evidence="1" id="KW-0808">Transferase</keyword>
<evidence type="ECO:0000256" key="1">
    <source>
        <dbReference type="ARBA" id="ARBA00022679"/>
    </source>
</evidence>
<evidence type="ECO:0000313" key="3">
    <source>
        <dbReference type="Proteomes" id="UP001149142"/>
    </source>
</evidence>
<dbReference type="PANTHER" id="PTHR12788">
    <property type="entry name" value="PROTEIN-TYROSINE SULFOTRANSFERASE 2"/>
    <property type="match status" value="1"/>
</dbReference>
<sequence length="287" mass="33897">MSNYTPVIIIGAGRSGTNMLRDILTSLPEFDTWDCDEINPIWRYGNKNYPTDELPEHLASKRIKKYINKRFLRRYKKSHAPFIVEKTCANSLRLNFVHQVIPDAKFIIINRDGRDVVPSAMKRWNSSFDLKYTLKKLRYVPLQDLFYYVWKFGYNRLKKMVTKEESLSFWGPIYKGIDKDVVNLPLLDLCAHQWMHCAENTIIHRQQIETSKILDIRYEDFVMNPQKNLEEILKFLKVESKGDLQKAVSKVSIKSVGNYKKEFSQEEQVHLNKILKPTLEKLNYNID</sequence>
<dbReference type="Gene3D" id="3.40.50.300">
    <property type="entry name" value="P-loop containing nucleotide triphosphate hydrolases"/>
    <property type="match status" value="1"/>
</dbReference>
<keyword evidence="3" id="KW-1185">Reference proteome</keyword>
<dbReference type="InterPro" id="IPR026634">
    <property type="entry name" value="TPST-like"/>
</dbReference>
<dbReference type="RefSeq" id="WP_270005620.1">
    <property type="nucleotide sequence ID" value="NZ_JAPFGC010000002.1"/>
</dbReference>
<dbReference type="SUPFAM" id="SSF52540">
    <property type="entry name" value="P-loop containing nucleoside triphosphate hydrolases"/>
    <property type="match status" value="1"/>
</dbReference>
<dbReference type="EMBL" id="JAPFGC010000002">
    <property type="protein sequence ID" value="MDA0177903.1"/>
    <property type="molecule type" value="Genomic_DNA"/>
</dbReference>
<organism evidence="2 3">
    <name type="scientific">Mesoflavibacter profundi</name>
    <dbReference type="NCBI Taxonomy" id="2708110"/>
    <lineage>
        <taxon>Bacteria</taxon>
        <taxon>Pseudomonadati</taxon>
        <taxon>Bacteroidota</taxon>
        <taxon>Flavobacteriia</taxon>
        <taxon>Flavobacteriales</taxon>
        <taxon>Flavobacteriaceae</taxon>
        <taxon>Mesoflavibacter</taxon>
    </lineage>
</organism>
<dbReference type="Pfam" id="PF13469">
    <property type="entry name" value="Sulfotransfer_3"/>
    <property type="match status" value="2"/>
</dbReference>
<gene>
    <name evidence="2" type="ORF">OOZ35_10405</name>
</gene>
<protein>
    <submittedName>
        <fullName evidence="2">Sulfotransferase</fullName>
    </submittedName>
</protein>
<dbReference type="Proteomes" id="UP001149142">
    <property type="component" value="Unassembled WGS sequence"/>
</dbReference>
<reference evidence="2" key="1">
    <citation type="submission" date="2022-11" db="EMBL/GenBank/DDBJ databases">
        <title>Refractory cell wall polysaccharides provide important carbon source for microbial heterotrophs in the hadal ocean.</title>
        <authorList>
            <person name="Zhu X."/>
        </authorList>
    </citation>
    <scope>NUCLEOTIDE SEQUENCE</scope>
    <source>
        <strain evidence="2">MTRN7</strain>
    </source>
</reference>
<accession>A0ABT4S1E8</accession>
<proteinExistence type="predicted"/>
<dbReference type="InterPro" id="IPR027417">
    <property type="entry name" value="P-loop_NTPase"/>
</dbReference>